<feature type="compositionally biased region" description="Polar residues" evidence="3">
    <location>
        <begin position="170"/>
        <end position="186"/>
    </location>
</feature>
<dbReference type="OrthoDB" id="19132at2759"/>
<sequence length="535" mass="59840">MIELGGLGIEELLLGQRVSGSAMAGSPQQFCLRWNNHQSNIVTVFEQLLHSGAFVDVTLAVEGMSIKAHKVVLSACSPYFQYMSMSKLEEDYHPNYEMISIIIMTIIYMNKHPIVILKDVRYEDMRDLLDFMYRGEVSVDQDNLSGFLRVAESLRIKGLTEVNEKKRMETNSSSPYLMSPNIQQQNSTPPGVISPSPIIPHSDLSSLKRPPLSPTGSFGSNKRRRGRPPKISGEESEGEMVSTNQGASATDGEESRTDIDVGKDVKVEVEEMGKEEILDEVKEKDGRNSDSAGPSAENHSKQFRSVEKKVPIKVYSLKSNENFCLKSVFPYYISPGVGQNAHEWTPTSSEYDQEENSHHSSSSLNLHPTSLSSNIIHLPPKALSHAHNPHAPSVTDIDQLYYTKNLLEAAMLKNPYEALKNDKHLHGSILLASLRAPLKFGLHGVYGERDLVDRDLIDSSPLHYITVHTDRRAHKCHVCGKEFKRKDNMMSHIRSVHRPGKEGHSIFRDVSSVSPALSRDVSPLQEQILQHVDKV</sequence>
<dbReference type="SMART" id="SM00225">
    <property type="entry name" value="BTB"/>
    <property type="match status" value="1"/>
</dbReference>
<dbReference type="PANTHER" id="PTHR23110">
    <property type="entry name" value="BTB DOMAIN TRANSCRIPTION FACTOR"/>
    <property type="match status" value="1"/>
</dbReference>
<dbReference type="InterPro" id="IPR036236">
    <property type="entry name" value="Znf_C2H2_sf"/>
</dbReference>
<dbReference type="Pfam" id="PF00651">
    <property type="entry name" value="BTB"/>
    <property type="match status" value="1"/>
</dbReference>
<organism evidence="6 7">
    <name type="scientific">Armadillidium nasatum</name>
    <dbReference type="NCBI Taxonomy" id="96803"/>
    <lineage>
        <taxon>Eukaryota</taxon>
        <taxon>Metazoa</taxon>
        <taxon>Ecdysozoa</taxon>
        <taxon>Arthropoda</taxon>
        <taxon>Crustacea</taxon>
        <taxon>Multicrustacea</taxon>
        <taxon>Malacostraca</taxon>
        <taxon>Eumalacostraca</taxon>
        <taxon>Peracarida</taxon>
        <taxon>Isopoda</taxon>
        <taxon>Oniscidea</taxon>
        <taxon>Crinocheta</taxon>
        <taxon>Armadillidiidae</taxon>
        <taxon>Armadillidium</taxon>
    </lineage>
</organism>
<dbReference type="InterPro" id="IPR011333">
    <property type="entry name" value="SKP1/BTB/POZ_sf"/>
</dbReference>
<evidence type="ECO:0000256" key="2">
    <source>
        <dbReference type="PROSITE-ProRule" id="PRU00042"/>
    </source>
</evidence>
<feature type="region of interest" description="Disordered" evidence="3">
    <location>
        <begin position="344"/>
        <end position="366"/>
    </location>
</feature>
<dbReference type="GO" id="GO:0006357">
    <property type="term" value="P:regulation of transcription by RNA polymerase II"/>
    <property type="evidence" value="ECO:0007669"/>
    <property type="project" value="TreeGrafter"/>
</dbReference>
<dbReference type="PANTHER" id="PTHR23110:SF82">
    <property type="entry name" value="PROTEIN TRAMTRACK, ALPHA ISOFORM"/>
    <property type="match status" value="1"/>
</dbReference>
<evidence type="ECO:0000259" key="5">
    <source>
        <dbReference type="PROSITE" id="PS50157"/>
    </source>
</evidence>
<dbReference type="InterPro" id="IPR013087">
    <property type="entry name" value="Znf_C2H2_type"/>
</dbReference>
<feature type="compositionally biased region" description="Low complexity" evidence="3">
    <location>
        <begin position="187"/>
        <end position="205"/>
    </location>
</feature>
<dbReference type="GO" id="GO:0008270">
    <property type="term" value="F:zinc ion binding"/>
    <property type="evidence" value="ECO:0007669"/>
    <property type="project" value="UniProtKB-KW"/>
</dbReference>
<dbReference type="Gene3D" id="3.30.710.10">
    <property type="entry name" value="Potassium Channel Kv1.1, Chain A"/>
    <property type="match status" value="1"/>
</dbReference>
<dbReference type="SMART" id="SM00355">
    <property type="entry name" value="ZnF_C2H2"/>
    <property type="match status" value="1"/>
</dbReference>
<dbReference type="AlphaFoldDB" id="A0A5N5SIN6"/>
<feature type="compositionally biased region" description="Basic and acidic residues" evidence="3">
    <location>
        <begin position="253"/>
        <end position="288"/>
    </location>
</feature>
<feature type="domain" description="BTB" evidence="4">
    <location>
        <begin position="55"/>
        <end position="141"/>
    </location>
</feature>
<comment type="caution">
    <text evidence="6">The sequence shown here is derived from an EMBL/GenBank/DDBJ whole genome shotgun (WGS) entry which is preliminary data.</text>
</comment>
<feature type="region of interest" description="Disordered" evidence="3">
    <location>
        <begin position="165"/>
        <end position="304"/>
    </location>
</feature>
<dbReference type="GO" id="GO:0003006">
    <property type="term" value="P:developmental process involved in reproduction"/>
    <property type="evidence" value="ECO:0007669"/>
    <property type="project" value="UniProtKB-ARBA"/>
</dbReference>
<keyword evidence="7" id="KW-1185">Reference proteome</keyword>
<dbReference type="InterPro" id="IPR051095">
    <property type="entry name" value="Dros_DevTransReg"/>
</dbReference>
<feature type="domain" description="C2H2-type" evidence="5">
    <location>
        <begin position="474"/>
        <end position="502"/>
    </location>
</feature>
<dbReference type="InterPro" id="IPR000210">
    <property type="entry name" value="BTB/POZ_dom"/>
</dbReference>
<proteinExistence type="predicted"/>
<dbReference type="Gene3D" id="3.30.160.60">
    <property type="entry name" value="Classic Zinc Finger"/>
    <property type="match status" value="1"/>
</dbReference>
<reference evidence="6 7" key="1">
    <citation type="journal article" date="2019" name="PLoS Biol.">
        <title>Sex chromosomes control vertical transmission of feminizing Wolbachia symbionts in an isopod.</title>
        <authorList>
            <person name="Becking T."/>
            <person name="Chebbi M.A."/>
            <person name="Giraud I."/>
            <person name="Moumen B."/>
            <person name="Laverre T."/>
            <person name="Caubet Y."/>
            <person name="Peccoud J."/>
            <person name="Gilbert C."/>
            <person name="Cordaux R."/>
        </authorList>
    </citation>
    <scope>NUCLEOTIDE SEQUENCE [LARGE SCALE GENOMIC DNA]</scope>
    <source>
        <strain evidence="6">ANa2</strain>
        <tissue evidence="6">Whole body excluding digestive tract and cuticle</tissue>
    </source>
</reference>
<dbReference type="PROSITE" id="PS00028">
    <property type="entry name" value="ZINC_FINGER_C2H2_1"/>
    <property type="match status" value="1"/>
</dbReference>
<name>A0A5N5SIN6_9CRUS</name>
<dbReference type="GO" id="GO:0048666">
    <property type="term" value="P:neuron development"/>
    <property type="evidence" value="ECO:0007669"/>
    <property type="project" value="UniProtKB-ARBA"/>
</dbReference>
<protein>
    <submittedName>
        <fullName evidence="6">Protein tramtrack, alpha isoform</fullName>
    </submittedName>
</protein>
<keyword evidence="1" id="KW-0539">Nucleus</keyword>
<dbReference type="PROSITE" id="PS50097">
    <property type="entry name" value="BTB"/>
    <property type="match status" value="1"/>
</dbReference>
<dbReference type="SUPFAM" id="SSF57667">
    <property type="entry name" value="beta-beta-alpha zinc fingers"/>
    <property type="match status" value="1"/>
</dbReference>
<keyword evidence="2" id="KW-0479">Metal-binding</keyword>
<dbReference type="SUPFAM" id="SSF54695">
    <property type="entry name" value="POZ domain"/>
    <property type="match status" value="1"/>
</dbReference>
<dbReference type="GO" id="GO:0048513">
    <property type="term" value="P:animal organ development"/>
    <property type="evidence" value="ECO:0007669"/>
    <property type="project" value="UniProtKB-ARBA"/>
</dbReference>
<dbReference type="EMBL" id="SEYY01025025">
    <property type="protein sequence ID" value="KAB7493722.1"/>
    <property type="molecule type" value="Genomic_DNA"/>
</dbReference>
<evidence type="ECO:0000313" key="6">
    <source>
        <dbReference type="EMBL" id="KAB7493722.1"/>
    </source>
</evidence>
<evidence type="ECO:0000256" key="1">
    <source>
        <dbReference type="ARBA" id="ARBA00023242"/>
    </source>
</evidence>
<keyword evidence="2" id="KW-0862">Zinc</keyword>
<evidence type="ECO:0000259" key="4">
    <source>
        <dbReference type="PROSITE" id="PS50097"/>
    </source>
</evidence>
<dbReference type="PROSITE" id="PS50157">
    <property type="entry name" value="ZINC_FINGER_C2H2_2"/>
    <property type="match status" value="1"/>
</dbReference>
<keyword evidence="2" id="KW-0863">Zinc-finger</keyword>
<dbReference type="CDD" id="cd18315">
    <property type="entry name" value="BTB_POZ_BAB-like"/>
    <property type="match status" value="1"/>
</dbReference>
<dbReference type="Proteomes" id="UP000326759">
    <property type="component" value="Unassembled WGS sequence"/>
</dbReference>
<dbReference type="Pfam" id="PF00096">
    <property type="entry name" value="zf-C2H2"/>
    <property type="match status" value="1"/>
</dbReference>
<evidence type="ECO:0000313" key="7">
    <source>
        <dbReference type="Proteomes" id="UP000326759"/>
    </source>
</evidence>
<gene>
    <name evidence="6" type="primary">ttk_7</name>
    <name evidence="6" type="ORF">Anas_03808</name>
</gene>
<dbReference type="GO" id="GO:0005634">
    <property type="term" value="C:nucleus"/>
    <property type="evidence" value="ECO:0007669"/>
    <property type="project" value="TreeGrafter"/>
</dbReference>
<accession>A0A5N5SIN6</accession>
<evidence type="ECO:0000256" key="3">
    <source>
        <dbReference type="SAM" id="MobiDB-lite"/>
    </source>
</evidence>